<feature type="domain" description="AB hydrolase-1" evidence="1">
    <location>
        <begin position="46"/>
        <end position="285"/>
    </location>
</feature>
<dbReference type="Pfam" id="PF00561">
    <property type="entry name" value="Abhydrolase_1"/>
    <property type="match status" value="1"/>
</dbReference>
<reference evidence="2" key="1">
    <citation type="submission" date="2022-08" db="EMBL/GenBank/DDBJ databases">
        <title>A Global Phylogenomic Analysis of the Shiitake Genus Lentinula.</title>
        <authorList>
            <consortium name="DOE Joint Genome Institute"/>
            <person name="Sierra-Patev S."/>
            <person name="Min B."/>
            <person name="Naranjo-Ortiz M."/>
            <person name="Looney B."/>
            <person name="Konkel Z."/>
            <person name="Slot J.C."/>
            <person name="Sakamoto Y."/>
            <person name="Steenwyk J.L."/>
            <person name="Rokas A."/>
            <person name="Carro J."/>
            <person name="Camarero S."/>
            <person name="Ferreira P."/>
            <person name="Molpeceres G."/>
            <person name="Ruiz-Duenas F.J."/>
            <person name="Serrano A."/>
            <person name="Henrissat B."/>
            <person name="Drula E."/>
            <person name="Hughes K.W."/>
            <person name="Mata J.L."/>
            <person name="Ishikawa N.K."/>
            <person name="Vargas-Isla R."/>
            <person name="Ushijima S."/>
            <person name="Smith C.A."/>
            <person name="Ahrendt S."/>
            <person name="Andreopoulos W."/>
            <person name="He G."/>
            <person name="Labutti K."/>
            <person name="Lipzen A."/>
            <person name="Ng V."/>
            <person name="Riley R."/>
            <person name="Sandor L."/>
            <person name="Barry K."/>
            <person name="Martinez A.T."/>
            <person name="Xiao Y."/>
            <person name="Gibbons J.G."/>
            <person name="Terashima K."/>
            <person name="Grigoriev I.V."/>
            <person name="Hibbett D.S."/>
        </authorList>
    </citation>
    <scope>NUCLEOTIDE SEQUENCE</scope>
    <source>
        <strain evidence="2">JLM2183</strain>
    </source>
</reference>
<dbReference type="Gene3D" id="3.40.50.1820">
    <property type="entry name" value="alpha/beta hydrolase"/>
    <property type="match status" value="1"/>
</dbReference>
<dbReference type="PANTHER" id="PTHR43433">
    <property type="entry name" value="HYDROLASE, ALPHA/BETA FOLD FAMILY PROTEIN"/>
    <property type="match status" value="1"/>
</dbReference>
<evidence type="ECO:0000313" key="3">
    <source>
        <dbReference type="Proteomes" id="UP001150266"/>
    </source>
</evidence>
<dbReference type="PRINTS" id="PR00412">
    <property type="entry name" value="EPOXHYDRLASE"/>
</dbReference>
<dbReference type="InterPro" id="IPR050471">
    <property type="entry name" value="AB_hydrolase"/>
</dbReference>
<evidence type="ECO:0000259" key="1">
    <source>
        <dbReference type="Pfam" id="PF00561"/>
    </source>
</evidence>
<name>A0A9W9A7X4_9AGAR</name>
<sequence>MPFVQVKTASGRIKFHYMISTPRSNDAMCIDSNLPTLLWFHSLGFPHVFHPQFNDPLLRKFNLVAFDMRVHGETEADDLPEGYGIKEAGEDAIAFMDALSLPACHFVAMDFGSPIALEVAVSHPDRVRSLFIISQTCLEEPADVREGHQQLFESWTASYPGPNEIDHDRMVESAYGYAQFMFNNNLTNLGQAMVNMAFEPAQRHWGYHGLHNYRIVTFEFLTSRKAQTREKLSRLRCPVKLVYGTDDIAYPQSYTEKFMQDLKDAGVNASLFIVPGAPHFVGVDHYSLVDPILHDFIIQCDDRNSPAASGTILSPWHEALLSSGWKPDGTDDDSDDDIVISYVSCPHVQMLH</sequence>
<dbReference type="GO" id="GO:0016787">
    <property type="term" value="F:hydrolase activity"/>
    <property type="evidence" value="ECO:0007669"/>
    <property type="project" value="UniProtKB-KW"/>
</dbReference>
<dbReference type="SUPFAM" id="SSF53474">
    <property type="entry name" value="alpha/beta-Hydrolases"/>
    <property type="match status" value="1"/>
</dbReference>
<proteinExistence type="predicted"/>
<gene>
    <name evidence="2" type="ORF">J3R30DRAFT_3292222</name>
</gene>
<dbReference type="InterPro" id="IPR000639">
    <property type="entry name" value="Epox_hydrolase-like"/>
</dbReference>
<evidence type="ECO:0000313" key="2">
    <source>
        <dbReference type="EMBL" id="KAJ4476577.1"/>
    </source>
</evidence>
<dbReference type="InterPro" id="IPR000073">
    <property type="entry name" value="AB_hydrolase_1"/>
</dbReference>
<dbReference type="InterPro" id="IPR029058">
    <property type="entry name" value="AB_hydrolase_fold"/>
</dbReference>
<accession>A0A9W9A7X4</accession>
<dbReference type="OrthoDB" id="19657at2759"/>
<protein>
    <submittedName>
        <fullName evidence="2">Alpha/Beta hydrolase protein</fullName>
    </submittedName>
</protein>
<organism evidence="2 3">
    <name type="scientific">Lentinula aciculospora</name>
    <dbReference type="NCBI Taxonomy" id="153920"/>
    <lineage>
        <taxon>Eukaryota</taxon>
        <taxon>Fungi</taxon>
        <taxon>Dikarya</taxon>
        <taxon>Basidiomycota</taxon>
        <taxon>Agaricomycotina</taxon>
        <taxon>Agaricomycetes</taxon>
        <taxon>Agaricomycetidae</taxon>
        <taxon>Agaricales</taxon>
        <taxon>Marasmiineae</taxon>
        <taxon>Omphalotaceae</taxon>
        <taxon>Lentinula</taxon>
    </lineage>
</organism>
<dbReference type="Proteomes" id="UP001150266">
    <property type="component" value="Unassembled WGS sequence"/>
</dbReference>
<keyword evidence="2" id="KW-0378">Hydrolase</keyword>
<dbReference type="PANTHER" id="PTHR43433:SF5">
    <property type="entry name" value="AB HYDROLASE-1 DOMAIN-CONTAINING PROTEIN"/>
    <property type="match status" value="1"/>
</dbReference>
<comment type="caution">
    <text evidence="2">The sequence shown here is derived from an EMBL/GenBank/DDBJ whole genome shotgun (WGS) entry which is preliminary data.</text>
</comment>
<dbReference type="EMBL" id="JAOTPV010000011">
    <property type="protein sequence ID" value="KAJ4476577.1"/>
    <property type="molecule type" value="Genomic_DNA"/>
</dbReference>
<keyword evidence="3" id="KW-1185">Reference proteome</keyword>
<dbReference type="AlphaFoldDB" id="A0A9W9A7X4"/>